<organism evidence="3 4">
    <name type="scientific">Desulfoluna limicola</name>
    <dbReference type="NCBI Taxonomy" id="2810562"/>
    <lineage>
        <taxon>Bacteria</taxon>
        <taxon>Pseudomonadati</taxon>
        <taxon>Thermodesulfobacteriota</taxon>
        <taxon>Desulfobacteria</taxon>
        <taxon>Desulfobacterales</taxon>
        <taxon>Desulfolunaceae</taxon>
        <taxon>Desulfoluna</taxon>
    </lineage>
</organism>
<evidence type="ECO:0000313" key="4">
    <source>
        <dbReference type="Proteomes" id="UP001320148"/>
    </source>
</evidence>
<feature type="chain" id="PRO_5045707576" description="Lipoprotein" evidence="2">
    <location>
        <begin position="19"/>
        <end position="565"/>
    </location>
</feature>
<evidence type="ECO:0000256" key="1">
    <source>
        <dbReference type="SAM" id="MobiDB-lite"/>
    </source>
</evidence>
<evidence type="ECO:0000256" key="2">
    <source>
        <dbReference type="SAM" id="SignalP"/>
    </source>
</evidence>
<dbReference type="EMBL" id="AP024488">
    <property type="protein sequence ID" value="BCS98363.1"/>
    <property type="molecule type" value="Genomic_DNA"/>
</dbReference>
<protein>
    <recommendedName>
        <fullName evidence="5">Lipoprotein</fullName>
    </recommendedName>
</protein>
<feature type="compositionally biased region" description="Gly residues" evidence="1">
    <location>
        <begin position="37"/>
        <end position="65"/>
    </location>
</feature>
<keyword evidence="2" id="KW-0732">Signal</keyword>
<gene>
    <name evidence="3" type="ORF">DSLASN_39950</name>
</gene>
<evidence type="ECO:0008006" key="5">
    <source>
        <dbReference type="Google" id="ProtNLM"/>
    </source>
</evidence>
<dbReference type="Proteomes" id="UP001320148">
    <property type="component" value="Chromosome"/>
</dbReference>
<feature type="region of interest" description="Disordered" evidence="1">
    <location>
        <begin position="20"/>
        <end position="68"/>
    </location>
</feature>
<keyword evidence="4" id="KW-1185">Reference proteome</keyword>
<accession>A0ABM7PLQ9</accession>
<dbReference type="RefSeq" id="WP_236889763.1">
    <property type="nucleotide sequence ID" value="NZ_AP024488.1"/>
</dbReference>
<name>A0ABM7PLQ9_9BACT</name>
<feature type="signal peptide" evidence="2">
    <location>
        <begin position="1"/>
        <end position="18"/>
    </location>
</feature>
<proteinExistence type="predicted"/>
<reference evidence="3 4" key="1">
    <citation type="submission" date="2021-02" db="EMBL/GenBank/DDBJ databases">
        <title>Complete genome of Desulfoluna sp. strain ASN36.</title>
        <authorList>
            <person name="Takahashi A."/>
            <person name="Kojima H."/>
            <person name="Fukui M."/>
        </authorList>
    </citation>
    <scope>NUCLEOTIDE SEQUENCE [LARGE SCALE GENOMIC DNA]</scope>
    <source>
        <strain evidence="3 4">ASN36</strain>
    </source>
</reference>
<sequence>MKKLLILVCLAIALILQGGCNDKSSDSSDASSLTKSGRGGNGYGGGQLSTPSGGGGGNGSGGGSVDGPLNDKGSLKGDLFGDLYVILRHQGEDPATVGGQPILTEDFVEYTTEDGDTAIAPTPSHCVQPVASFARWGDIGTPDNLIPLVKTYDATWGRTECEIDPGYFIPPDDGDSDIEEHQWDDPVNGTVTYPNGVLWTDMVQEVHFGRLNIGRAPAHVLQAAFDEAITTINSAKEVRQDASGRLLLVRDIPSATEVDPATGIPVMEEIVKAIDSPRENMALYIKLLKDGHLITPGDERAPIDRSVNGGIPISKLLDLVDGPSKALRPTIDIAKLRAWGLGYLVDVEEKEYETYTDNEGALQVVTPGGCPVGFTCESWTGLLTADGSSASDSDFSMAATFFASAGDKTGTVTIDQLVYMNSILGINKVVGYSDYNDDGTPADGAIDYSAHPVYFDFSLNKGYSRDDTFKSRGNIFLDTDGSWDIGSYTGEVSVLQGGEDSQIWTEDHYFEILTNIPFRSWGLGVNGFPDFKTIATDNIAGFCQEADDDLSVIEFVHTYQIPGLR</sequence>
<evidence type="ECO:0000313" key="3">
    <source>
        <dbReference type="EMBL" id="BCS98363.1"/>
    </source>
</evidence>